<accession>A0A8S1GXT3</accession>
<dbReference type="GO" id="GO:0005737">
    <property type="term" value="C:cytoplasm"/>
    <property type="evidence" value="ECO:0007669"/>
    <property type="project" value="TreeGrafter"/>
</dbReference>
<comment type="subcellular location">
    <subcellularLocation>
        <location evidence="1">Cytoplasm</location>
    </subcellularLocation>
</comment>
<evidence type="ECO:0000313" key="7">
    <source>
        <dbReference type="Proteomes" id="UP000835052"/>
    </source>
</evidence>
<reference evidence="6" key="1">
    <citation type="submission" date="2020-10" db="EMBL/GenBank/DDBJ databases">
        <authorList>
            <person name="Kikuchi T."/>
        </authorList>
    </citation>
    <scope>NUCLEOTIDE SEQUENCE</scope>
    <source>
        <strain evidence="6">NKZ352</strain>
    </source>
</reference>
<keyword evidence="2" id="KW-0963">Cytoplasm</keyword>
<dbReference type="PANTHER" id="PTHR23065:SF7">
    <property type="entry name" value="NOSTRIN, ISOFORM H"/>
    <property type="match status" value="1"/>
</dbReference>
<dbReference type="SUPFAM" id="SSF103657">
    <property type="entry name" value="BAR/IMD domain-like"/>
    <property type="match status" value="1"/>
</dbReference>
<dbReference type="GO" id="GO:0005886">
    <property type="term" value="C:plasma membrane"/>
    <property type="evidence" value="ECO:0007669"/>
    <property type="project" value="TreeGrafter"/>
</dbReference>
<dbReference type="EMBL" id="CAJGYM010000007">
    <property type="protein sequence ID" value="CAD6188001.1"/>
    <property type="molecule type" value="Genomic_DNA"/>
</dbReference>
<evidence type="ECO:0000259" key="5">
    <source>
        <dbReference type="SMART" id="SM00055"/>
    </source>
</evidence>
<sequence>MAHGAFCFFALWCETGVYTVQFWYFFGVALRVYQGERNVYEGQLVQRRRLQKREFAVTRRFAVPGDVRMNSRMSKLRRSLSRSVYQLNNTLSRQSSLNGLIELPTISHTTLVDKFATPGNFRQLRDVVRSNNELLAEIVNAFEEKAALDFHYSKTLKKISAKLHKVTQQTECDIDRGWTSVAEQFDVHATLHSNLGSALTDDVVQPLRAIQTTQLKALRAADSLVDRETRRLKEKKEETLKLKRNAYLVGKELEKVEQAADLDKTNPSKFAMRKKSCKIKSSGRRVTENVLRKGVESLEAVEGQRLAHCQTALGRYQRKIEHLGPNLQQMFERHNNNLDVAVDSDVGAFISSLLPSTSAVNHVTLVDFYVRFGFVARKYFQIKMFGRE</sequence>
<evidence type="ECO:0000313" key="6">
    <source>
        <dbReference type="EMBL" id="CAD6188001.1"/>
    </source>
</evidence>
<protein>
    <recommendedName>
        <fullName evidence="5">FCH domain-containing protein</fullName>
    </recommendedName>
</protein>
<gene>
    <name evidence="6" type="ORF">CAUJ_LOCUS3920</name>
</gene>
<dbReference type="InterPro" id="IPR001060">
    <property type="entry name" value="FCH_dom"/>
</dbReference>
<comment type="caution">
    <text evidence="6">The sequence shown here is derived from an EMBL/GenBank/DDBJ whole genome shotgun (WGS) entry which is preliminary data.</text>
</comment>
<name>A0A8S1GXT3_9PELO</name>
<dbReference type="Proteomes" id="UP000835052">
    <property type="component" value="Unassembled WGS sequence"/>
</dbReference>
<dbReference type="InterPro" id="IPR027267">
    <property type="entry name" value="AH/BAR_dom_sf"/>
</dbReference>
<evidence type="ECO:0000256" key="4">
    <source>
        <dbReference type="SAM" id="Coils"/>
    </source>
</evidence>
<evidence type="ECO:0000256" key="3">
    <source>
        <dbReference type="ARBA" id="ARBA00022553"/>
    </source>
</evidence>
<feature type="domain" description="FCH" evidence="5">
    <location>
        <begin position="113"/>
        <end position="199"/>
    </location>
</feature>
<dbReference type="PANTHER" id="PTHR23065">
    <property type="entry name" value="PROLINE-SERINE-THREONINE PHOSPHATASE INTERACTING PROTEIN 1"/>
    <property type="match status" value="1"/>
</dbReference>
<dbReference type="SMART" id="SM00055">
    <property type="entry name" value="FCH"/>
    <property type="match status" value="1"/>
</dbReference>
<dbReference type="AlphaFoldDB" id="A0A8S1GXT3"/>
<dbReference type="Gene3D" id="1.20.1270.60">
    <property type="entry name" value="Arfaptin homology (AH) domain/BAR domain"/>
    <property type="match status" value="1"/>
</dbReference>
<organism evidence="6 7">
    <name type="scientific">Caenorhabditis auriculariae</name>
    <dbReference type="NCBI Taxonomy" id="2777116"/>
    <lineage>
        <taxon>Eukaryota</taxon>
        <taxon>Metazoa</taxon>
        <taxon>Ecdysozoa</taxon>
        <taxon>Nematoda</taxon>
        <taxon>Chromadorea</taxon>
        <taxon>Rhabditida</taxon>
        <taxon>Rhabditina</taxon>
        <taxon>Rhabditomorpha</taxon>
        <taxon>Rhabditoidea</taxon>
        <taxon>Rhabditidae</taxon>
        <taxon>Peloderinae</taxon>
        <taxon>Caenorhabditis</taxon>
    </lineage>
</organism>
<dbReference type="GO" id="GO:0043226">
    <property type="term" value="C:organelle"/>
    <property type="evidence" value="ECO:0007669"/>
    <property type="project" value="UniProtKB-ARBA"/>
</dbReference>
<proteinExistence type="predicted"/>
<evidence type="ECO:0000256" key="1">
    <source>
        <dbReference type="ARBA" id="ARBA00004496"/>
    </source>
</evidence>
<keyword evidence="3" id="KW-0597">Phosphoprotein</keyword>
<feature type="coiled-coil region" evidence="4">
    <location>
        <begin position="218"/>
        <end position="245"/>
    </location>
</feature>
<keyword evidence="4" id="KW-0175">Coiled coil</keyword>
<dbReference type="OrthoDB" id="73680at2759"/>
<evidence type="ECO:0000256" key="2">
    <source>
        <dbReference type="ARBA" id="ARBA00022490"/>
    </source>
</evidence>
<keyword evidence="7" id="KW-1185">Reference proteome</keyword>